<dbReference type="InterPro" id="IPR032734">
    <property type="entry name" value="DCAF15_WD40"/>
</dbReference>
<organism evidence="2 3">
    <name type="scientific">Pocillopora meandrina</name>
    <dbReference type="NCBI Taxonomy" id="46732"/>
    <lineage>
        <taxon>Eukaryota</taxon>
        <taxon>Metazoa</taxon>
        <taxon>Cnidaria</taxon>
        <taxon>Anthozoa</taxon>
        <taxon>Hexacorallia</taxon>
        <taxon>Scleractinia</taxon>
        <taxon>Astrocoeniina</taxon>
        <taxon>Pocilloporidae</taxon>
        <taxon>Pocillopora</taxon>
    </lineage>
</organism>
<keyword evidence="3" id="KW-1185">Reference proteome</keyword>
<dbReference type="GO" id="GO:0016567">
    <property type="term" value="P:protein ubiquitination"/>
    <property type="evidence" value="ECO:0007669"/>
    <property type="project" value="InterPro"/>
</dbReference>
<reference evidence="2 3" key="1">
    <citation type="submission" date="2022-05" db="EMBL/GenBank/DDBJ databases">
        <authorList>
            <consortium name="Genoscope - CEA"/>
            <person name="William W."/>
        </authorList>
    </citation>
    <scope>NUCLEOTIDE SEQUENCE [LARGE SCALE GENOMIC DNA]</scope>
</reference>
<comment type="caution">
    <text evidence="2">The sequence shown here is derived from an EMBL/GenBank/DDBJ whole genome shotgun (WGS) entry which is preliminary data.</text>
</comment>
<dbReference type="GO" id="GO:0080008">
    <property type="term" value="C:Cul4-RING E3 ubiquitin ligase complex"/>
    <property type="evidence" value="ECO:0007669"/>
    <property type="project" value="TreeGrafter"/>
</dbReference>
<evidence type="ECO:0000313" key="3">
    <source>
        <dbReference type="Proteomes" id="UP001159428"/>
    </source>
</evidence>
<dbReference type="CDD" id="cd20913">
    <property type="entry name" value="DCAF15-CTD"/>
    <property type="match status" value="1"/>
</dbReference>
<name>A0AAU9XV22_9CNID</name>
<evidence type="ECO:0000259" key="1">
    <source>
        <dbReference type="Pfam" id="PF14939"/>
    </source>
</evidence>
<dbReference type="AlphaFoldDB" id="A0AAU9XV22"/>
<dbReference type="PANTHER" id="PTHR28541:SF1">
    <property type="entry name" value="DDB1- AND CUL4-ASSOCIATED FACTOR 15"/>
    <property type="match status" value="1"/>
</dbReference>
<dbReference type="EMBL" id="CALNXJ010000062">
    <property type="protein sequence ID" value="CAH3156792.1"/>
    <property type="molecule type" value="Genomic_DNA"/>
</dbReference>
<dbReference type="InterPro" id="IPR047319">
    <property type="entry name" value="DCAF15_C"/>
</dbReference>
<proteinExistence type="predicted"/>
<accession>A0AAU9XV22</accession>
<sequence length="727" mass="80509">MRNGNIVGKLALRETRGCLQPHLRGNRTRFFKKCPERFCIPLDSILDVNGVIRKGHVILGFTKNGRYLISYCLQIDNNDTSPMPRYIYSLHWWEFNLGKPVVQVFSVALFHGEEIHEDLHLMVTQSPDESHVVVYGEVRSSRGDQSHQSYITVCAGPTWNPCVICKNLSLGERTELCLKHSFVVHFKYDLLHPFPLFNPSINLKIKDTVLFNTGDFLLALKLLTSKSTIKNTQELHKILFPHGKYCASKLCTPVPNGSIQDNSDTNSDSGEDCKSCLASRELRVGIQSAKDTKVSCNEKVDFTASSGTNLGANSSSDAKADVMNSNCTLHNDVERSKIVSAFANELDQIHSEKIKVHDDKDFSPTHGTMSVRNCHDLCYKGLCAQGDCVVKGSNQVKCNRSCAGNLSFDSTQGLGNTCNVNSFQSLNATKGSSTCANISGDSSSISHVSAKDKSDKAHCDFACSHCYSSYECNNVTAAPVVNNNNLTSSVFKLYEETSNDSSYDELPDLANEFDMYDGSLSLTVEKRCGSAPLKQVAKINQSNPNAEMFSVLKKALESNKQGMAIQQTTLDLEQCISELIQAHEDLRQNYKSLKDYDVQVITACPDSGEVITLARLLVFTRVKQQPATCGLSVSPSPVLQKVGFIFSWNVWSGEVKILQTLGLETCPERTRYTKFNMAAKEACELRAKFSIPQSIPSIVQAFSNHTVFTGKSLKYLRHPFLPLVLVL</sequence>
<protein>
    <recommendedName>
        <fullName evidence="1">DDB1- and CUL4-associated factor 15 WD40 repeat-containing domain-containing protein</fullName>
    </recommendedName>
</protein>
<dbReference type="CDD" id="cd20917">
    <property type="entry name" value="DCAF15-NTD"/>
    <property type="match status" value="1"/>
</dbReference>
<dbReference type="PANTHER" id="PTHR28541">
    <property type="entry name" value="DDB1- AND CUL4-ASSOCIATED FACTOR 15"/>
    <property type="match status" value="1"/>
</dbReference>
<evidence type="ECO:0000313" key="2">
    <source>
        <dbReference type="EMBL" id="CAH3156792.1"/>
    </source>
</evidence>
<dbReference type="InterPro" id="IPR038914">
    <property type="entry name" value="DCAF15"/>
</dbReference>
<dbReference type="Proteomes" id="UP001159428">
    <property type="component" value="Unassembled WGS sequence"/>
</dbReference>
<feature type="domain" description="DDB1- and CUL4-associated factor 15 WD40 repeat-containing" evidence="1">
    <location>
        <begin position="27"/>
        <end position="222"/>
    </location>
</feature>
<dbReference type="Pfam" id="PF14939">
    <property type="entry name" value="DCAF15_WD40"/>
    <property type="match status" value="1"/>
</dbReference>
<gene>
    <name evidence="2" type="ORF">PMEA_00029649</name>
</gene>